<protein>
    <recommendedName>
        <fullName evidence="3">VOC domain-containing protein</fullName>
    </recommendedName>
</protein>
<comment type="caution">
    <text evidence="1">The sequence shown here is derived from an EMBL/GenBank/DDBJ whole genome shotgun (WGS) entry which is preliminary data.</text>
</comment>
<gene>
    <name evidence="1" type="ORF">KSZ_64620</name>
</gene>
<evidence type="ECO:0008006" key="3">
    <source>
        <dbReference type="Google" id="ProtNLM"/>
    </source>
</evidence>
<name>A0ABQ3VTL5_9CHLR</name>
<evidence type="ECO:0000313" key="1">
    <source>
        <dbReference type="EMBL" id="GHO88456.1"/>
    </source>
</evidence>
<reference evidence="1 2" key="1">
    <citation type="journal article" date="2021" name="Int. J. Syst. Evol. Microbiol.">
        <title>Reticulibacter mediterranei gen. nov., sp. nov., within the new family Reticulibacteraceae fam. nov., and Ktedonospora formicarum gen. nov., sp. nov., Ktedonobacter robiniae sp. nov., Dictyobacter formicarum sp. nov. and Dictyobacter arantiisoli sp. nov., belonging to the class Ktedonobacteria.</title>
        <authorList>
            <person name="Yabe S."/>
            <person name="Zheng Y."/>
            <person name="Wang C.M."/>
            <person name="Sakai Y."/>
            <person name="Abe K."/>
            <person name="Yokota A."/>
            <person name="Donadio S."/>
            <person name="Cavaletti L."/>
            <person name="Monciardini P."/>
        </authorList>
    </citation>
    <scope>NUCLEOTIDE SEQUENCE [LARGE SCALE GENOMIC DNA]</scope>
    <source>
        <strain evidence="1 2">SOSP1-9</strain>
    </source>
</reference>
<keyword evidence="2" id="KW-1185">Reference proteome</keyword>
<dbReference type="EMBL" id="BNJJ01000024">
    <property type="protein sequence ID" value="GHO88456.1"/>
    <property type="molecule type" value="Genomic_DNA"/>
</dbReference>
<dbReference type="RefSeq" id="WP_201366041.1">
    <property type="nucleotide sequence ID" value="NZ_BNJJ01000024.1"/>
</dbReference>
<accession>A0ABQ3VTL5</accession>
<dbReference type="SUPFAM" id="SSF54593">
    <property type="entry name" value="Glyoxalase/Bleomycin resistance protein/Dihydroxybiphenyl dioxygenase"/>
    <property type="match status" value="1"/>
</dbReference>
<dbReference type="Gene3D" id="3.10.180.10">
    <property type="entry name" value="2,3-Dihydroxybiphenyl 1,2-Dioxygenase, domain 1"/>
    <property type="match status" value="1"/>
</dbReference>
<sequence>MYIQELTIQTRHLAEQKTFYSTVLELPLIAETATSFTVQAGTTRLSFQETQQEVLYHIAFTIPRNKFQQAKNWIGQRMPILPTKTGEDEIFFSGLNARSFYFGDAADNILEYMVHNGLDHETPGAFGPRDVLRLSEIGLPVEDVPAIAAQLEKQQGIVSYPVPGQIADVFAYLGDIFGQLVVVKAGRPWLPTETVSAVVSPAQIVISGQREEQFQLSPYPYTITVHA</sequence>
<proteinExistence type="predicted"/>
<dbReference type="InterPro" id="IPR029068">
    <property type="entry name" value="Glyas_Bleomycin-R_OHBP_Dase"/>
</dbReference>
<dbReference type="Proteomes" id="UP000635565">
    <property type="component" value="Unassembled WGS sequence"/>
</dbReference>
<evidence type="ECO:0000313" key="2">
    <source>
        <dbReference type="Proteomes" id="UP000635565"/>
    </source>
</evidence>
<organism evidence="1 2">
    <name type="scientific">Dictyobacter formicarum</name>
    <dbReference type="NCBI Taxonomy" id="2778368"/>
    <lineage>
        <taxon>Bacteria</taxon>
        <taxon>Bacillati</taxon>
        <taxon>Chloroflexota</taxon>
        <taxon>Ktedonobacteria</taxon>
        <taxon>Ktedonobacterales</taxon>
        <taxon>Dictyobacteraceae</taxon>
        <taxon>Dictyobacter</taxon>
    </lineage>
</organism>